<name>A0A1F6W586_9BACT</name>
<dbReference type="STRING" id="1801750.A3B85_01900"/>
<proteinExistence type="predicted"/>
<evidence type="ECO:0000313" key="2">
    <source>
        <dbReference type="Proteomes" id="UP000178374"/>
    </source>
</evidence>
<dbReference type="EMBL" id="MFUA01000017">
    <property type="protein sequence ID" value="OGI76845.1"/>
    <property type="molecule type" value="Genomic_DNA"/>
</dbReference>
<organism evidence="1 2">
    <name type="scientific">Candidatus Nomurabacteria bacterium RIFCSPHIGHO2_02_FULL_37_13</name>
    <dbReference type="NCBI Taxonomy" id="1801750"/>
    <lineage>
        <taxon>Bacteria</taxon>
        <taxon>Candidatus Nomuraibacteriota</taxon>
    </lineage>
</organism>
<evidence type="ECO:0000313" key="1">
    <source>
        <dbReference type="EMBL" id="OGI76845.1"/>
    </source>
</evidence>
<dbReference type="AlphaFoldDB" id="A0A1F6W586"/>
<protein>
    <submittedName>
        <fullName evidence="1">Uncharacterized protein</fullName>
    </submittedName>
</protein>
<gene>
    <name evidence="1" type="ORF">A3B85_01900</name>
</gene>
<reference evidence="1 2" key="1">
    <citation type="journal article" date="2016" name="Nat. Commun.">
        <title>Thousands of microbial genomes shed light on interconnected biogeochemical processes in an aquifer system.</title>
        <authorList>
            <person name="Anantharaman K."/>
            <person name="Brown C.T."/>
            <person name="Hug L.A."/>
            <person name="Sharon I."/>
            <person name="Castelle C.J."/>
            <person name="Probst A.J."/>
            <person name="Thomas B.C."/>
            <person name="Singh A."/>
            <person name="Wilkins M.J."/>
            <person name="Karaoz U."/>
            <person name="Brodie E.L."/>
            <person name="Williams K.H."/>
            <person name="Hubbard S.S."/>
            <person name="Banfield J.F."/>
        </authorList>
    </citation>
    <scope>NUCLEOTIDE SEQUENCE [LARGE SCALE GENOMIC DNA]</scope>
</reference>
<accession>A0A1F6W586</accession>
<comment type="caution">
    <text evidence="1">The sequence shown here is derived from an EMBL/GenBank/DDBJ whole genome shotgun (WGS) entry which is preliminary data.</text>
</comment>
<dbReference type="Proteomes" id="UP000178374">
    <property type="component" value="Unassembled WGS sequence"/>
</dbReference>
<sequence>MNKIINYWHSILDMPKKDFEWHKADVLEELQEFNEARGLINKWSELSDVVYTYTRACWSGHKTMEYPLSKISFFMGLLYMFPKYTLRWRFYRVLGKKIDKNVKIAEVRNPKKIEKLEKIARKYNLNPQQFTDEAKKLIKRWIFLD</sequence>